<evidence type="ECO:0000313" key="3">
    <source>
        <dbReference type="EMBL" id="SDP24442.1"/>
    </source>
</evidence>
<sequence length="163" mass="17907">MSRSTITAISVGIFSGIWAWISNSTGLITWIGFIGCTSYFASGGSLSGFKKSIYSNISGIIWAMAIIICSSYFKGSQWSYLFTGFFSFIMCIQAKFKTLEFIPGAFCGCCCIFATSGNWRAVLPALICGGILGFVSDRGGFHLHNLLDKRYVREIKKNTPKSY</sequence>
<evidence type="ECO:0000256" key="1">
    <source>
        <dbReference type="SAM" id="Phobius"/>
    </source>
</evidence>
<proteinExistence type="predicted"/>
<dbReference type="RefSeq" id="WP_089967681.1">
    <property type="nucleotide sequence ID" value="NZ_FNJM01000003.1"/>
</dbReference>
<evidence type="ECO:0000313" key="2">
    <source>
        <dbReference type="EMBL" id="MBB6715054.1"/>
    </source>
</evidence>
<dbReference type="InterPro" id="IPR009476">
    <property type="entry name" value="DUF1097"/>
</dbReference>
<keyword evidence="1" id="KW-0812">Transmembrane</keyword>
<dbReference type="EMBL" id="FNJM01000003">
    <property type="protein sequence ID" value="SDP24442.1"/>
    <property type="molecule type" value="Genomic_DNA"/>
</dbReference>
<dbReference type="EMBL" id="JACKWY010000005">
    <property type="protein sequence ID" value="MBB6715054.1"/>
    <property type="molecule type" value="Genomic_DNA"/>
</dbReference>
<keyword evidence="1" id="KW-1133">Transmembrane helix</keyword>
<evidence type="ECO:0000313" key="5">
    <source>
        <dbReference type="Proteomes" id="UP000585258"/>
    </source>
</evidence>
<keyword evidence="4" id="KW-1185">Reference proteome</keyword>
<dbReference type="AlphaFoldDB" id="A0A1H0R4H8"/>
<accession>A0A1H0R4H8</accession>
<dbReference type="Proteomes" id="UP000198597">
    <property type="component" value="Unassembled WGS sequence"/>
</dbReference>
<dbReference type="STRING" id="94869.SAMN04488529_10326"/>
<reference evidence="2 5" key="2">
    <citation type="submission" date="2020-08" db="EMBL/GenBank/DDBJ databases">
        <title>Clostridia isolated from Swiss meat.</title>
        <authorList>
            <person name="Wambui J."/>
            <person name="Stevens M.J.A."/>
            <person name="Stephan R."/>
        </authorList>
    </citation>
    <scope>NUCLEOTIDE SEQUENCE [LARGE SCALE GENOMIC DNA]</scope>
    <source>
        <strain evidence="2 5">CM001</strain>
    </source>
</reference>
<protein>
    <submittedName>
        <fullName evidence="2">DUF1097 domain-containing protein</fullName>
    </submittedName>
</protein>
<dbReference type="Pfam" id="PF06496">
    <property type="entry name" value="DUF1097"/>
    <property type="match status" value="1"/>
</dbReference>
<dbReference type="OrthoDB" id="8588554at2"/>
<gene>
    <name evidence="2" type="ORF">H7E68_09975</name>
    <name evidence="3" type="ORF">SAMN04488529_10326</name>
</gene>
<name>A0A1H0R4H8_9CLOT</name>
<reference evidence="3 4" key="1">
    <citation type="submission" date="2016-10" db="EMBL/GenBank/DDBJ databases">
        <authorList>
            <person name="de Groot N.N."/>
        </authorList>
    </citation>
    <scope>NUCLEOTIDE SEQUENCE [LARGE SCALE GENOMIC DNA]</scope>
    <source>
        <strain evidence="3 4">DSM 12272</strain>
    </source>
</reference>
<keyword evidence="1" id="KW-0472">Membrane</keyword>
<dbReference type="Proteomes" id="UP000585258">
    <property type="component" value="Unassembled WGS sequence"/>
</dbReference>
<organism evidence="3 4">
    <name type="scientific">Clostridium gasigenes</name>
    <dbReference type="NCBI Taxonomy" id="94869"/>
    <lineage>
        <taxon>Bacteria</taxon>
        <taxon>Bacillati</taxon>
        <taxon>Bacillota</taxon>
        <taxon>Clostridia</taxon>
        <taxon>Eubacteriales</taxon>
        <taxon>Clostridiaceae</taxon>
        <taxon>Clostridium</taxon>
    </lineage>
</organism>
<feature type="transmembrane region" description="Helical" evidence="1">
    <location>
        <begin position="53"/>
        <end position="73"/>
    </location>
</feature>
<evidence type="ECO:0000313" key="4">
    <source>
        <dbReference type="Proteomes" id="UP000198597"/>
    </source>
</evidence>